<dbReference type="SUPFAM" id="SSF57196">
    <property type="entry name" value="EGF/Laminin"/>
    <property type="match status" value="3"/>
</dbReference>
<evidence type="ECO:0000256" key="3">
    <source>
        <dbReference type="ARBA" id="ARBA00022737"/>
    </source>
</evidence>
<dbReference type="InterPro" id="IPR052235">
    <property type="entry name" value="Nephronectin_domain"/>
</dbReference>
<dbReference type="EMBL" id="CALNXK010000367">
    <property type="protein sequence ID" value="CAH3183876.1"/>
    <property type="molecule type" value="Genomic_DNA"/>
</dbReference>
<protein>
    <submittedName>
        <fullName evidence="9">Uncharacterized protein</fullName>
    </submittedName>
</protein>
<dbReference type="InterPro" id="IPR001304">
    <property type="entry name" value="C-type_lectin-like"/>
</dbReference>
<evidence type="ECO:0000256" key="1">
    <source>
        <dbReference type="ARBA" id="ARBA00022536"/>
    </source>
</evidence>
<dbReference type="InterPro" id="IPR018378">
    <property type="entry name" value="C-type_lectin_CS"/>
</dbReference>
<dbReference type="PANTHER" id="PTHR24050">
    <property type="entry name" value="PA14 DOMAIN-CONTAINING PROTEIN"/>
    <property type="match status" value="1"/>
</dbReference>
<keyword evidence="1 5" id="KW-0245">EGF-like domain</keyword>
<evidence type="ECO:0000259" key="8">
    <source>
        <dbReference type="PROSITE" id="PS51886"/>
    </source>
</evidence>
<name>A0ABN8RZQ9_9CNID</name>
<dbReference type="SMART" id="SM00034">
    <property type="entry name" value="CLECT"/>
    <property type="match status" value="1"/>
</dbReference>
<accession>A0ABN8RZQ9</accession>
<dbReference type="InterPro" id="IPR006571">
    <property type="entry name" value="TLDc_dom"/>
</dbReference>
<keyword evidence="3" id="KW-0677">Repeat</keyword>
<dbReference type="PANTHER" id="PTHR24050:SF28">
    <property type="entry name" value="UROMODULIN-LIKE"/>
    <property type="match status" value="1"/>
</dbReference>
<dbReference type="InterPro" id="IPR016186">
    <property type="entry name" value="C-type_lectin-like/link_sf"/>
</dbReference>
<comment type="caution">
    <text evidence="9">The sequence shown here is derived from an EMBL/GenBank/DDBJ whole genome shotgun (WGS) entry which is preliminary data.</text>
</comment>
<evidence type="ECO:0000256" key="2">
    <source>
        <dbReference type="ARBA" id="ARBA00022729"/>
    </source>
</evidence>
<dbReference type="InterPro" id="IPR016187">
    <property type="entry name" value="CTDL_fold"/>
</dbReference>
<feature type="domain" description="EGF-like" evidence="6">
    <location>
        <begin position="390"/>
        <end position="430"/>
    </location>
</feature>
<gene>
    <name evidence="9" type="ORF">PLOB_00029229</name>
</gene>
<dbReference type="PROSITE" id="PS51886">
    <property type="entry name" value="TLDC"/>
    <property type="match status" value="1"/>
</dbReference>
<dbReference type="SMART" id="SM00181">
    <property type="entry name" value="EGF"/>
    <property type="match status" value="3"/>
</dbReference>
<dbReference type="InterPro" id="IPR049883">
    <property type="entry name" value="NOTCH1_EGF-like"/>
</dbReference>
<dbReference type="PROSITE" id="PS01186">
    <property type="entry name" value="EGF_2"/>
    <property type="match status" value="2"/>
</dbReference>
<evidence type="ECO:0000313" key="9">
    <source>
        <dbReference type="EMBL" id="CAH3183876.1"/>
    </source>
</evidence>
<dbReference type="Gene3D" id="2.10.25.10">
    <property type="entry name" value="Laminin"/>
    <property type="match status" value="3"/>
</dbReference>
<dbReference type="Gene3D" id="3.10.100.10">
    <property type="entry name" value="Mannose-Binding Protein A, subunit A"/>
    <property type="match status" value="1"/>
</dbReference>
<dbReference type="Proteomes" id="UP001159405">
    <property type="component" value="Unassembled WGS sequence"/>
</dbReference>
<dbReference type="Pfam" id="PF07534">
    <property type="entry name" value="TLD"/>
    <property type="match status" value="1"/>
</dbReference>
<keyword evidence="2" id="KW-0732">Signal</keyword>
<dbReference type="PROSITE" id="PS01187">
    <property type="entry name" value="EGF_CA"/>
    <property type="match status" value="2"/>
</dbReference>
<reference evidence="9 10" key="1">
    <citation type="submission" date="2022-05" db="EMBL/GenBank/DDBJ databases">
        <authorList>
            <consortium name="Genoscope - CEA"/>
            <person name="William W."/>
        </authorList>
    </citation>
    <scope>NUCLEOTIDE SEQUENCE [LARGE SCALE GENOMIC DNA]</scope>
</reference>
<evidence type="ECO:0000259" key="6">
    <source>
        <dbReference type="PROSITE" id="PS50026"/>
    </source>
</evidence>
<dbReference type="Pfam" id="PF12947">
    <property type="entry name" value="EGF_3"/>
    <property type="match status" value="2"/>
</dbReference>
<feature type="domain" description="TLDc" evidence="8">
    <location>
        <begin position="593"/>
        <end position="757"/>
    </location>
</feature>
<dbReference type="SUPFAM" id="SSF56436">
    <property type="entry name" value="C-type lectin-like"/>
    <property type="match status" value="1"/>
</dbReference>
<dbReference type="Pfam" id="PF00059">
    <property type="entry name" value="Lectin_C"/>
    <property type="match status" value="1"/>
</dbReference>
<dbReference type="InterPro" id="IPR001881">
    <property type="entry name" value="EGF-like_Ca-bd_dom"/>
</dbReference>
<dbReference type="InterPro" id="IPR000152">
    <property type="entry name" value="EGF-type_Asp/Asn_hydroxyl_site"/>
</dbReference>
<organism evidence="9 10">
    <name type="scientific">Porites lobata</name>
    <dbReference type="NCBI Taxonomy" id="104759"/>
    <lineage>
        <taxon>Eukaryota</taxon>
        <taxon>Metazoa</taxon>
        <taxon>Cnidaria</taxon>
        <taxon>Anthozoa</taxon>
        <taxon>Hexacorallia</taxon>
        <taxon>Scleractinia</taxon>
        <taxon>Fungiina</taxon>
        <taxon>Poritidae</taxon>
        <taxon>Porites</taxon>
    </lineage>
</organism>
<keyword evidence="10" id="KW-1185">Reference proteome</keyword>
<dbReference type="PROSITE" id="PS50041">
    <property type="entry name" value="C_TYPE_LECTIN_2"/>
    <property type="match status" value="1"/>
</dbReference>
<feature type="domain" description="EGF-like" evidence="6">
    <location>
        <begin position="431"/>
        <end position="470"/>
    </location>
</feature>
<dbReference type="PROSITE" id="PS00615">
    <property type="entry name" value="C_TYPE_LECTIN_1"/>
    <property type="match status" value="1"/>
</dbReference>
<feature type="domain" description="C-type lectin" evidence="7">
    <location>
        <begin position="274"/>
        <end position="388"/>
    </location>
</feature>
<proteinExistence type="predicted"/>
<dbReference type="PROSITE" id="PS00010">
    <property type="entry name" value="ASX_HYDROXYL"/>
    <property type="match status" value="3"/>
</dbReference>
<dbReference type="SMART" id="SM00179">
    <property type="entry name" value="EGF_CA"/>
    <property type="match status" value="3"/>
</dbReference>
<evidence type="ECO:0000256" key="5">
    <source>
        <dbReference type="PROSITE-ProRule" id="PRU00076"/>
    </source>
</evidence>
<dbReference type="InterPro" id="IPR024731">
    <property type="entry name" value="NELL2-like_EGF"/>
</dbReference>
<dbReference type="InterPro" id="IPR000742">
    <property type="entry name" value="EGF"/>
</dbReference>
<evidence type="ECO:0000256" key="4">
    <source>
        <dbReference type="ARBA" id="ARBA00023157"/>
    </source>
</evidence>
<comment type="caution">
    <text evidence="5">Lacks conserved residue(s) required for the propagation of feature annotation.</text>
</comment>
<dbReference type="PROSITE" id="PS50026">
    <property type="entry name" value="EGF_3"/>
    <property type="match status" value="3"/>
</dbReference>
<dbReference type="CDD" id="cd00054">
    <property type="entry name" value="EGF_CA"/>
    <property type="match status" value="3"/>
</dbReference>
<dbReference type="InterPro" id="IPR018097">
    <property type="entry name" value="EGF_Ca-bd_CS"/>
</dbReference>
<evidence type="ECO:0000259" key="7">
    <source>
        <dbReference type="PROSITE" id="PS50041"/>
    </source>
</evidence>
<dbReference type="Pfam" id="PF07645">
    <property type="entry name" value="EGF_CA"/>
    <property type="match status" value="1"/>
</dbReference>
<keyword evidence="4" id="KW-1015">Disulfide bond</keyword>
<evidence type="ECO:0000313" key="10">
    <source>
        <dbReference type="Proteomes" id="UP001159405"/>
    </source>
</evidence>
<feature type="domain" description="EGF-like" evidence="6">
    <location>
        <begin position="471"/>
        <end position="513"/>
    </location>
</feature>
<sequence length="773" mass="87227">MAYQGAPDGGVAGKSRISPWWTGSQCKEVNLPHGKFATAPTVLVTAEHISAAFKHDAASLWVENATSSSFYICLRELQNYDGLHEDIFVNWMVFETIHRPLFAESKQVHFPNNNPVSANNNGAFCKVVQFARNYDKEPILVIAASHNSEGNNLKPIHMSVAAWVEVKYDGNVVKSYDKKVRSKRRLLFYPSTNKTDGSKKRKRIYHRESVCHGNVNHDYMNFSLFYKRRLFILQHINTSEFRICLKELYADQHDPVNVSYAVLADICKPGWSYFGGICYSTSQACKNWTEAQKTCQSHSANLISVRNQEENVYIQHRLNGAKGWIGLSDRDTEGTFVWADNKLSNFTYWAKNQPNNFNNEDCVHTLGVRHSFMWNDVSCDTCHNYTCSEDLDECGGNNHHCHQNAVCTNTVGSYKCHCSTGYTGDGLICTDVDECSAGHQCDSSATCHNTDGSYTCTCVSGYSGDGRTCYDVDECSLNTHDCVANAICTNTAGSFTCKCNGNAHYYGDGKTCTAHPSCKVAALTFTCIYPMVSAMTSYSSLTSRRIFVSRQHWKKRKIVGLKSFPTPQVQSVSFFKFVYLSLFCICSGLDNSVILSNDVGRISQLNTWLLPHLQSSDRSYWKLCYRATSHGWSSQTFHSYCDNKGPTVTIVRVGSYIFGGYNDNSWQCKVFWVAVFDQHVLYALRNNYGYGYFKNDVNNNYQYATYSYYSYGPTFGGGHEIYIADNAGYNYNSHFHCGCHTYTSPYSYCSCNMWTGSNTFCPDELEVFYEVLA</sequence>